<protein>
    <recommendedName>
        <fullName evidence="2">Staygreen protein domain-containing protein</fullName>
    </recommendedName>
</protein>
<dbReference type="OrthoDB" id="1684395at2"/>
<dbReference type="Proteomes" id="UP000286268">
    <property type="component" value="Chromosome"/>
</dbReference>
<reference evidence="3 4" key="1">
    <citation type="submission" date="2018-01" db="EMBL/GenBank/DDBJ databases">
        <title>Genome Sequencing and Assembly of Anaerobacter polyendosporus strain CT4.</title>
        <authorList>
            <person name="Tachaapaikoon C."/>
            <person name="Sutheeworapong S."/>
            <person name="Jenjaroenpun P."/>
            <person name="Wongsurawat T."/>
            <person name="Nookeaw I."/>
            <person name="Cheawchanlertfa P."/>
            <person name="Kosugi A."/>
            <person name="Cheevadhanarak S."/>
            <person name="Ratanakhanokchai K."/>
        </authorList>
    </citation>
    <scope>NUCLEOTIDE SEQUENCE [LARGE SCALE GENOMIC DNA]</scope>
    <source>
        <strain evidence="3 4">CT4</strain>
    </source>
</reference>
<keyword evidence="4" id="KW-1185">Reference proteome</keyword>
<organism evidence="3 4">
    <name type="scientific">Clostridium manihotivorum</name>
    <dbReference type="NCBI Taxonomy" id="2320868"/>
    <lineage>
        <taxon>Bacteria</taxon>
        <taxon>Bacillati</taxon>
        <taxon>Bacillota</taxon>
        <taxon>Clostridia</taxon>
        <taxon>Eubacteriales</taxon>
        <taxon>Clostridiaceae</taxon>
        <taxon>Clostridium</taxon>
    </lineage>
</organism>
<dbReference type="PANTHER" id="PTHR31750:SF4">
    <property type="entry name" value="LP06106P"/>
    <property type="match status" value="1"/>
</dbReference>
<proteinExistence type="predicted"/>
<gene>
    <name evidence="3" type="ORF">C1I91_16935</name>
</gene>
<keyword evidence="1" id="KW-0809">Transit peptide</keyword>
<feature type="domain" description="Staygreen protein" evidence="2">
    <location>
        <begin position="3"/>
        <end position="147"/>
    </location>
</feature>
<accession>A0A410DVW5</accession>
<dbReference type="EMBL" id="CP025746">
    <property type="protein sequence ID" value="QAA33187.1"/>
    <property type="molecule type" value="Genomic_DNA"/>
</dbReference>
<dbReference type="InterPro" id="IPR024438">
    <property type="entry name" value="Staygreen"/>
</dbReference>
<evidence type="ECO:0000313" key="4">
    <source>
        <dbReference type="Proteomes" id="UP000286268"/>
    </source>
</evidence>
<sequence length="150" mass="17427">MSKLNPEKLFVEFRDGVTSVAPILGRRYTLTHSDITAELFLTIGLNYAYDKTSSNKDEVLGEWLQKNNKLYFHIYVVVSKDLNPILTAIRDYVFRKELPLAIGAIRYGDRQLFNAYPELDKSEIIVHFLSTCDHFNKVESYGLFYNYDIT</sequence>
<evidence type="ECO:0000256" key="1">
    <source>
        <dbReference type="ARBA" id="ARBA00022946"/>
    </source>
</evidence>
<evidence type="ECO:0000313" key="3">
    <source>
        <dbReference type="EMBL" id="QAA33187.1"/>
    </source>
</evidence>
<dbReference type="RefSeq" id="WP_128213913.1">
    <property type="nucleotide sequence ID" value="NZ_CP025746.1"/>
</dbReference>
<name>A0A410DVW5_9CLOT</name>
<dbReference type="PANTHER" id="PTHR31750">
    <property type="entry name" value="PROTEIN STAY-GREEN 1, CHLOROPLASTIC-RELATED"/>
    <property type="match status" value="1"/>
</dbReference>
<dbReference type="Pfam" id="PF12638">
    <property type="entry name" value="Staygreen"/>
    <property type="match status" value="1"/>
</dbReference>
<dbReference type="AlphaFoldDB" id="A0A410DVW5"/>
<dbReference type="KEGG" id="cmah:C1I91_16935"/>
<evidence type="ECO:0000259" key="2">
    <source>
        <dbReference type="Pfam" id="PF12638"/>
    </source>
</evidence>